<name>A0ABW4RNH4_9BACL</name>
<dbReference type="GO" id="GO:0016746">
    <property type="term" value="F:acyltransferase activity"/>
    <property type="evidence" value="ECO:0007669"/>
    <property type="project" value="UniProtKB-KW"/>
</dbReference>
<dbReference type="PANTHER" id="PTHR43626:SF4">
    <property type="entry name" value="GCN5-RELATED N-ACETYLTRANSFERASE 2, CHLOROPLASTIC"/>
    <property type="match status" value="1"/>
</dbReference>
<keyword evidence="1 4" id="KW-0808">Transferase</keyword>
<evidence type="ECO:0000259" key="3">
    <source>
        <dbReference type="PROSITE" id="PS51186"/>
    </source>
</evidence>
<dbReference type="SUPFAM" id="SSF55729">
    <property type="entry name" value="Acyl-CoA N-acyltransferases (Nat)"/>
    <property type="match status" value="1"/>
</dbReference>
<dbReference type="CDD" id="cd04301">
    <property type="entry name" value="NAT_SF"/>
    <property type="match status" value="1"/>
</dbReference>
<dbReference type="RefSeq" id="WP_347323857.1">
    <property type="nucleotide sequence ID" value="NZ_JBCGUH010000002.1"/>
</dbReference>
<comment type="caution">
    <text evidence="4">The sequence shown here is derived from an EMBL/GenBank/DDBJ whole genome shotgun (WGS) entry which is preliminary data.</text>
</comment>
<gene>
    <name evidence="4" type="ORF">ACFSC9_20465</name>
</gene>
<dbReference type="InterPro" id="IPR045039">
    <property type="entry name" value="NSI-like"/>
</dbReference>
<dbReference type="Gene3D" id="3.40.630.30">
    <property type="match status" value="1"/>
</dbReference>
<evidence type="ECO:0000256" key="2">
    <source>
        <dbReference type="ARBA" id="ARBA00023315"/>
    </source>
</evidence>
<protein>
    <submittedName>
        <fullName evidence="4">GNAT family N-acetyltransferase</fullName>
        <ecNumber evidence="4">2.3.-.-</ecNumber>
    </submittedName>
</protein>
<dbReference type="PANTHER" id="PTHR43626">
    <property type="entry name" value="ACYL-COA N-ACYLTRANSFERASE"/>
    <property type="match status" value="1"/>
</dbReference>
<evidence type="ECO:0000313" key="5">
    <source>
        <dbReference type="Proteomes" id="UP001597233"/>
    </source>
</evidence>
<dbReference type="Proteomes" id="UP001597233">
    <property type="component" value="Unassembled WGS sequence"/>
</dbReference>
<keyword evidence="5" id="KW-1185">Reference proteome</keyword>
<proteinExistence type="predicted"/>
<dbReference type="InterPro" id="IPR016181">
    <property type="entry name" value="Acyl_CoA_acyltransferase"/>
</dbReference>
<keyword evidence="2 4" id="KW-0012">Acyltransferase</keyword>
<evidence type="ECO:0000256" key="1">
    <source>
        <dbReference type="ARBA" id="ARBA00022679"/>
    </source>
</evidence>
<dbReference type="PROSITE" id="PS51186">
    <property type="entry name" value="GNAT"/>
    <property type="match status" value="1"/>
</dbReference>
<evidence type="ECO:0000313" key="4">
    <source>
        <dbReference type="EMBL" id="MFD1887857.1"/>
    </source>
</evidence>
<feature type="domain" description="N-acetyltransferase" evidence="3">
    <location>
        <begin position="1"/>
        <end position="128"/>
    </location>
</feature>
<dbReference type="Pfam" id="PF00583">
    <property type="entry name" value="Acetyltransf_1"/>
    <property type="match status" value="1"/>
</dbReference>
<organism evidence="4 5">
    <name type="scientific">Paenibacillus wenxiniae</name>
    <dbReference type="NCBI Taxonomy" id="1636843"/>
    <lineage>
        <taxon>Bacteria</taxon>
        <taxon>Bacillati</taxon>
        <taxon>Bacillota</taxon>
        <taxon>Bacilli</taxon>
        <taxon>Bacillales</taxon>
        <taxon>Paenibacillaceae</taxon>
        <taxon>Paenibacillus</taxon>
    </lineage>
</organism>
<sequence>MIHVELHLPIRNDEVPSLREAVGWSRRDDDSPLLFQRCNFWAGARDTDGTLIAFGYMTGMGLEHGYIEDIIVHPTYQRQGIGQQIVKRLLDEAQFRSMEIVTVTYSHQHEAFYTQCGLLPSHAGIWRA</sequence>
<dbReference type="EC" id="2.3.-.-" evidence="4"/>
<reference evidence="5" key="1">
    <citation type="journal article" date="2019" name="Int. J. Syst. Evol. Microbiol.">
        <title>The Global Catalogue of Microorganisms (GCM) 10K type strain sequencing project: providing services to taxonomists for standard genome sequencing and annotation.</title>
        <authorList>
            <consortium name="The Broad Institute Genomics Platform"/>
            <consortium name="The Broad Institute Genome Sequencing Center for Infectious Disease"/>
            <person name="Wu L."/>
            <person name="Ma J."/>
        </authorList>
    </citation>
    <scope>NUCLEOTIDE SEQUENCE [LARGE SCALE GENOMIC DNA]</scope>
    <source>
        <strain evidence="5">CCUG 54950</strain>
    </source>
</reference>
<dbReference type="EMBL" id="JBHUEH010000032">
    <property type="protein sequence ID" value="MFD1887857.1"/>
    <property type="molecule type" value="Genomic_DNA"/>
</dbReference>
<accession>A0ABW4RNH4</accession>
<dbReference type="InterPro" id="IPR000182">
    <property type="entry name" value="GNAT_dom"/>
</dbReference>